<dbReference type="EMBL" id="BPLF01000001">
    <property type="protein sequence ID" value="GIX62212.1"/>
    <property type="molecule type" value="Genomic_DNA"/>
</dbReference>
<dbReference type="PRINTS" id="PR00599">
    <property type="entry name" value="MAPEPTIDASE"/>
</dbReference>
<dbReference type="PANTHER" id="PTHR45777:SF2">
    <property type="entry name" value="METHIONINE AMINOPEPTIDASE 2"/>
    <property type="match status" value="1"/>
</dbReference>
<dbReference type="Gene3D" id="1.10.10.10">
    <property type="entry name" value="Winged helix-like DNA-binding domain superfamily/Winged helix DNA-binding domain"/>
    <property type="match status" value="1"/>
</dbReference>
<evidence type="ECO:0000256" key="8">
    <source>
        <dbReference type="HAMAP-Rule" id="MF_03175"/>
    </source>
</evidence>
<evidence type="ECO:0000256" key="10">
    <source>
        <dbReference type="SAM" id="MobiDB-lite"/>
    </source>
</evidence>
<dbReference type="GO" id="GO:0070006">
    <property type="term" value="F:metalloaminopeptidase activity"/>
    <property type="evidence" value="ECO:0007669"/>
    <property type="project" value="UniProtKB-UniRule"/>
</dbReference>
<dbReference type="NCBIfam" id="TIGR00501">
    <property type="entry name" value="met_pdase_II"/>
    <property type="match status" value="1"/>
</dbReference>
<keyword evidence="6 8" id="KW-0479">Metal-binding</keyword>
<feature type="domain" description="Peptidase M24" evidence="11">
    <location>
        <begin position="130"/>
        <end position="329"/>
    </location>
</feature>
<evidence type="ECO:0000256" key="5">
    <source>
        <dbReference type="ARBA" id="ARBA00022670"/>
    </source>
</evidence>
<feature type="binding site" evidence="8">
    <location>
        <position position="425"/>
    </location>
    <ligand>
        <name>a divalent metal cation</name>
        <dbReference type="ChEBI" id="CHEBI:60240"/>
        <label>1</label>
    </ligand>
</feature>
<accession>A0AAV4LPL8</accession>
<comment type="cofactor">
    <cofactor evidence="2">
        <name>Mn(2+)</name>
        <dbReference type="ChEBI" id="CHEBI:29035"/>
    </cofactor>
</comment>
<evidence type="ECO:0000259" key="11">
    <source>
        <dbReference type="Pfam" id="PF00557"/>
    </source>
</evidence>
<dbReference type="GeneID" id="94193693"/>
<keyword evidence="7 8" id="KW-0378">Hydrolase</keyword>
<comment type="similarity">
    <text evidence="8">Belongs to the peptidase M24A family. Methionine aminopeptidase eukaryotic type 2 subfamily.</text>
</comment>
<dbReference type="InterPro" id="IPR018349">
    <property type="entry name" value="Pept_M24A_MAP2_BS"/>
</dbReference>
<comment type="cofactor">
    <cofactor evidence="8">
        <name>Co(2+)</name>
        <dbReference type="ChEBI" id="CHEBI:48828"/>
    </cofactor>
    <cofactor evidence="8">
        <name>Zn(2+)</name>
        <dbReference type="ChEBI" id="CHEBI:29105"/>
    </cofactor>
    <cofactor evidence="8">
        <name>Mn(2+)</name>
        <dbReference type="ChEBI" id="CHEBI:29035"/>
    </cofactor>
    <cofactor evidence="8">
        <name>Fe(2+)</name>
        <dbReference type="ChEBI" id="CHEBI:29033"/>
    </cofactor>
    <text evidence="8">Binds 2 divalent metal cations per subunit. Has a high-affinity and a low affinity metal-binding site. The true nature of the physiological cofactor is under debate. The enzyme is active with cobalt, zinc, manganese or divalent iron ions. Most likely, methionine aminopeptidases function as mononuclear Fe(2+)-metalloproteases under physiological conditions, and the catalytically relevant metal-binding site has been assigned to the histidine-containing high-affinity site.</text>
</comment>
<feature type="binding site" evidence="8">
    <location>
        <position position="327"/>
    </location>
    <ligand>
        <name>a divalent metal cation</name>
        <dbReference type="ChEBI" id="CHEBI:60240"/>
        <label>2</label>
        <note>catalytic</note>
    </ligand>
</feature>
<comment type="cofactor">
    <cofactor evidence="3">
        <name>Fe(2+)</name>
        <dbReference type="ChEBI" id="CHEBI:29033"/>
    </cofactor>
</comment>
<dbReference type="InterPro" id="IPR002468">
    <property type="entry name" value="Pept_M24A_MAP2"/>
</dbReference>
<comment type="function">
    <text evidence="8 9">Cotranslationally removes the N-terminal methionine from nascent proteins. The N-terminal methionine is often cleaved when the second residue in the primary sequence is small and uncharged (Met-Ala-, Cys, Gly, Pro, Ser, Thr, or Val).</text>
</comment>
<dbReference type="Pfam" id="PF00557">
    <property type="entry name" value="Peptidase_M24"/>
    <property type="match status" value="1"/>
</dbReference>
<dbReference type="SUPFAM" id="SSF46785">
    <property type="entry name" value="Winged helix' DNA-binding domain"/>
    <property type="match status" value="1"/>
</dbReference>
<proteinExistence type="inferred from homology"/>
<dbReference type="GO" id="GO:0004239">
    <property type="term" value="F:initiator methionyl aminopeptidase activity"/>
    <property type="evidence" value="ECO:0007669"/>
    <property type="project" value="UniProtKB-UniRule"/>
</dbReference>
<protein>
    <recommendedName>
        <fullName evidence="8">Methionine aminopeptidase 2</fullName>
        <shortName evidence="8">MAP 2</shortName>
        <shortName evidence="8">MetAP 2</shortName>
        <ecNumber evidence="8">3.4.11.18</ecNumber>
    </recommendedName>
    <alternativeName>
        <fullName evidence="8">Peptidase M</fullName>
    </alternativeName>
</protein>
<dbReference type="Gene3D" id="3.90.230.10">
    <property type="entry name" value="Creatinase/methionine aminopeptidase superfamily"/>
    <property type="match status" value="1"/>
</dbReference>
<sequence length="444" mass="49142">MEATLAPAEPDVPAPKAEKRKKKQSKARSPSDDDLLELEGLSLTPQNPLLVNPLPGEPLRRVNKWTAAIPPNKPVHEQFKGRSYPTGSFRFYSAKSSTGEVWEYSGAGAARANDEEKRHLEKVSVESYQDLRRAAEVHRQVRRYIQSVIRPGIALIDLVNAVETKSKELIAADGLKCGWAFPTGVSLNDCAAHYTPNYGDKTVLGRGDICKLDFGTHVNGHIIDCAFTVAFDEQFDELIRATQEATNAGIKHAGIDARLCEIGEIIQETIESHEVQINGVTYPVKSIRNLTGHSIGSYRIHSGKAVPIVRNSQCTDIMEEGDLFAIETFASTGKGLVVESMECSHYMKDFDTGFVPLTLKSARDVLKCINTFPQNFGTLAFCRRWLDDLTGSKNLLALKHLVDKGIVNPYPPLSDVRGSYTSQMEHTILLRPTCKEVISRGEDY</sequence>
<feature type="binding site" evidence="8">
    <location>
        <position position="301"/>
    </location>
    <ligand>
        <name>substrate</name>
    </ligand>
</feature>
<dbReference type="InterPro" id="IPR036388">
    <property type="entry name" value="WH-like_DNA-bd_sf"/>
</dbReference>
<name>A0AAV4LPL8_BABCB</name>
<feature type="binding site" evidence="8">
    <location>
        <position position="193"/>
    </location>
    <ligand>
        <name>substrate</name>
    </ligand>
</feature>
<evidence type="ECO:0000256" key="1">
    <source>
        <dbReference type="ARBA" id="ARBA00000294"/>
    </source>
</evidence>
<dbReference type="InterPro" id="IPR036390">
    <property type="entry name" value="WH_DNA-bd_sf"/>
</dbReference>
<comment type="subcellular location">
    <subcellularLocation>
        <location evidence="8">Cytoplasm</location>
    </subcellularLocation>
</comment>
<gene>
    <name evidence="12" type="ORF">BcabD6B2_16470</name>
</gene>
<dbReference type="PANTHER" id="PTHR45777">
    <property type="entry name" value="METHIONINE AMINOPEPTIDASE 2"/>
    <property type="match status" value="1"/>
</dbReference>
<evidence type="ECO:0000313" key="13">
    <source>
        <dbReference type="Proteomes" id="UP001497744"/>
    </source>
</evidence>
<keyword evidence="8" id="KW-0963">Cytoplasm</keyword>
<keyword evidence="13" id="KW-1185">Reference proteome</keyword>
<evidence type="ECO:0000256" key="2">
    <source>
        <dbReference type="ARBA" id="ARBA00001936"/>
    </source>
</evidence>
<dbReference type="RefSeq" id="XP_067714281.1">
    <property type="nucleotide sequence ID" value="XM_067858180.1"/>
</dbReference>
<dbReference type="CDD" id="cd01088">
    <property type="entry name" value="MetAP2"/>
    <property type="match status" value="1"/>
</dbReference>
<dbReference type="InterPro" id="IPR001714">
    <property type="entry name" value="Pept_M24_MAP"/>
</dbReference>
<dbReference type="GO" id="GO:0046872">
    <property type="term" value="F:metal ion binding"/>
    <property type="evidence" value="ECO:0007669"/>
    <property type="project" value="UniProtKB-UniRule"/>
</dbReference>
<dbReference type="EC" id="3.4.11.18" evidence="8"/>
<feature type="binding site" evidence="8">
    <location>
        <position position="293"/>
    </location>
    <ligand>
        <name>a divalent metal cation</name>
        <dbReference type="ChEBI" id="CHEBI:60240"/>
        <label>2</label>
        <note>catalytic</note>
    </ligand>
</feature>
<feature type="binding site" evidence="8">
    <location>
        <position position="224"/>
    </location>
    <ligand>
        <name>a divalent metal cation</name>
        <dbReference type="ChEBI" id="CHEBI:60240"/>
        <label>1</label>
    </ligand>
</feature>
<evidence type="ECO:0000256" key="6">
    <source>
        <dbReference type="ARBA" id="ARBA00022723"/>
    </source>
</evidence>
<evidence type="ECO:0000256" key="9">
    <source>
        <dbReference type="RuleBase" id="RU003653"/>
    </source>
</evidence>
<keyword evidence="5 8" id="KW-0645">Protease</keyword>
<dbReference type="InterPro" id="IPR036005">
    <property type="entry name" value="Creatinase/aminopeptidase-like"/>
</dbReference>
<feature type="binding site" evidence="8">
    <location>
        <position position="224"/>
    </location>
    <ligand>
        <name>a divalent metal cation</name>
        <dbReference type="ChEBI" id="CHEBI:60240"/>
        <label>2</label>
        <note>catalytic</note>
    </ligand>
</feature>
<comment type="caution">
    <text evidence="12">The sequence shown here is derived from an EMBL/GenBank/DDBJ whole genome shotgun (WGS) entry which is preliminary data.</text>
</comment>
<dbReference type="GO" id="GO:0005737">
    <property type="term" value="C:cytoplasm"/>
    <property type="evidence" value="ECO:0007669"/>
    <property type="project" value="UniProtKB-SubCell"/>
</dbReference>
<evidence type="ECO:0000256" key="7">
    <source>
        <dbReference type="ARBA" id="ARBA00022801"/>
    </source>
</evidence>
<evidence type="ECO:0000313" key="12">
    <source>
        <dbReference type="EMBL" id="GIX62212.1"/>
    </source>
</evidence>
<evidence type="ECO:0000256" key="3">
    <source>
        <dbReference type="ARBA" id="ARBA00001954"/>
    </source>
</evidence>
<dbReference type="SUPFAM" id="SSF55920">
    <property type="entry name" value="Creatinase/aminopeptidase"/>
    <property type="match status" value="1"/>
</dbReference>
<reference evidence="12 13" key="1">
    <citation type="submission" date="2021-06" db="EMBL/GenBank/DDBJ databases">
        <title>Genome sequence of Babesia caballi.</title>
        <authorList>
            <person name="Yamagishi J."/>
            <person name="Kidaka T."/>
            <person name="Ochi A."/>
        </authorList>
    </citation>
    <scope>NUCLEOTIDE SEQUENCE [LARGE SCALE GENOMIC DNA]</scope>
    <source>
        <strain evidence="12">USDA-D6B2</strain>
    </source>
</reference>
<dbReference type="InterPro" id="IPR000994">
    <property type="entry name" value="Pept_M24"/>
</dbReference>
<keyword evidence="4 8" id="KW-0031">Aminopeptidase</keyword>
<dbReference type="InterPro" id="IPR050247">
    <property type="entry name" value="Met_Aminopeptidase_Type2"/>
</dbReference>
<dbReference type="Proteomes" id="UP001497744">
    <property type="component" value="Unassembled WGS sequence"/>
</dbReference>
<evidence type="ECO:0000256" key="4">
    <source>
        <dbReference type="ARBA" id="ARBA00022438"/>
    </source>
</evidence>
<dbReference type="PROSITE" id="PS01202">
    <property type="entry name" value="MAP_2"/>
    <property type="match status" value="1"/>
</dbReference>
<dbReference type="GO" id="GO:0006508">
    <property type="term" value="P:proteolysis"/>
    <property type="evidence" value="ECO:0007669"/>
    <property type="project" value="UniProtKB-KW"/>
</dbReference>
<feature type="binding site" evidence="8">
    <location>
        <position position="213"/>
    </location>
    <ligand>
        <name>a divalent metal cation</name>
        <dbReference type="ChEBI" id="CHEBI:60240"/>
        <label>1</label>
    </ligand>
</feature>
<feature type="binding site" evidence="8">
    <location>
        <position position="425"/>
    </location>
    <ligand>
        <name>a divalent metal cation</name>
        <dbReference type="ChEBI" id="CHEBI:60240"/>
        <label>2</label>
        <note>catalytic</note>
    </ligand>
</feature>
<feature type="region of interest" description="Disordered" evidence="10">
    <location>
        <begin position="1"/>
        <end position="46"/>
    </location>
</feature>
<comment type="catalytic activity">
    <reaction evidence="1 8 9">
        <text>Release of N-terminal amino acids, preferentially methionine, from peptides and arylamides.</text>
        <dbReference type="EC" id="3.4.11.18"/>
    </reaction>
</comment>
<dbReference type="HAMAP" id="MF_03175">
    <property type="entry name" value="MetAP_2_euk"/>
    <property type="match status" value="1"/>
</dbReference>
<dbReference type="AlphaFoldDB" id="A0AAV4LPL8"/>
<organism evidence="12 13">
    <name type="scientific">Babesia caballi</name>
    <dbReference type="NCBI Taxonomy" id="5871"/>
    <lineage>
        <taxon>Eukaryota</taxon>
        <taxon>Sar</taxon>
        <taxon>Alveolata</taxon>
        <taxon>Apicomplexa</taxon>
        <taxon>Aconoidasida</taxon>
        <taxon>Piroplasmida</taxon>
        <taxon>Babesiidae</taxon>
        <taxon>Babesia</taxon>
    </lineage>
</organism>